<organism evidence="1 2">
    <name type="scientific">Citrus sinensis</name>
    <name type="common">Sweet orange</name>
    <name type="synonym">Citrus aurantium var. sinensis</name>
    <dbReference type="NCBI Taxonomy" id="2711"/>
    <lineage>
        <taxon>Eukaryota</taxon>
        <taxon>Viridiplantae</taxon>
        <taxon>Streptophyta</taxon>
        <taxon>Embryophyta</taxon>
        <taxon>Tracheophyta</taxon>
        <taxon>Spermatophyta</taxon>
        <taxon>Magnoliopsida</taxon>
        <taxon>eudicotyledons</taxon>
        <taxon>Gunneridae</taxon>
        <taxon>Pentapetalae</taxon>
        <taxon>rosids</taxon>
        <taxon>malvids</taxon>
        <taxon>Sapindales</taxon>
        <taxon>Rutaceae</taxon>
        <taxon>Aurantioideae</taxon>
        <taxon>Citrus</taxon>
    </lineage>
</organism>
<comment type="caution">
    <text evidence="1">The sequence shown here is derived from an EMBL/GenBank/DDBJ whole genome shotgun (WGS) entry which is preliminary data.</text>
</comment>
<gene>
    <name evidence="1" type="ORF">KPL71_013581</name>
</gene>
<evidence type="ECO:0000313" key="1">
    <source>
        <dbReference type="EMBL" id="KAH9774242.1"/>
    </source>
</evidence>
<name>A0ACB8LL34_CITSI</name>
<sequence length="172" mass="20070">MDDQEQQDQQHQVDQQMQSVQQQAEIEDMIACVNAMDDALLPCLTELDLNKALMPDFEAPLTDFDEPAVQPAVETELQASDDFPPPLDHQTDVEKYARNFMEAAKKLQEYFICLQRENKPTKAETLKREIDAMEEELKIKDELVQKQEKVIQELKKELRDRLDKHNAELERV</sequence>
<accession>A0ACB8LL34</accession>
<protein>
    <submittedName>
        <fullName evidence="1">Mediator of RNA polymerase II transcription subunit 28</fullName>
    </submittedName>
</protein>
<dbReference type="EMBL" id="CM039173">
    <property type="protein sequence ID" value="KAH9774242.1"/>
    <property type="molecule type" value="Genomic_DNA"/>
</dbReference>
<evidence type="ECO:0000313" key="2">
    <source>
        <dbReference type="Proteomes" id="UP000829398"/>
    </source>
</evidence>
<reference evidence="2" key="1">
    <citation type="journal article" date="2023" name="Hortic. Res.">
        <title>A chromosome-level phased genome enabling allele-level studies in sweet orange: a case study on citrus Huanglongbing tolerance.</title>
        <authorList>
            <person name="Wu B."/>
            <person name="Yu Q."/>
            <person name="Deng Z."/>
            <person name="Duan Y."/>
            <person name="Luo F."/>
            <person name="Gmitter F. Jr."/>
        </authorList>
    </citation>
    <scope>NUCLEOTIDE SEQUENCE [LARGE SCALE GENOMIC DNA]</scope>
    <source>
        <strain evidence="2">cv. Valencia</strain>
    </source>
</reference>
<dbReference type="Proteomes" id="UP000829398">
    <property type="component" value="Chromosome 4"/>
</dbReference>
<keyword evidence="2" id="KW-1185">Reference proteome</keyword>
<proteinExistence type="predicted"/>